<sequence length="91" mass="10067">MILPTALILTVAAALLVYLGSPRQNWLRIAWPRWTQAAALVPLLAGAALWCREAGVGAGLFAVMTCIMLIWVLAPYVGWWLGHPSTQERRR</sequence>
<accession>A0A099CRR6</accession>
<dbReference type="RefSeq" id="WP_043104160.1">
    <property type="nucleotide sequence ID" value="NZ_JACHET010000001.1"/>
</dbReference>
<name>A0A099CRR6_9GAMM</name>
<reference evidence="2 4" key="1">
    <citation type="submission" date="2014-09" db="EMBL/GenBank/DDBJ databases">
        <title>Xanthomonadaceae 3.5X direct submission.</title>
        <authorList>
            <person name="Fang T."/>
            <person name="Wang H."/>
        </authorList>
    </citation>
    <scope>NUCLEOTIDE SEQUENCE [LARGE SCALE GENOMIC DNA]</scope>
    <source>
        <strain evidence="2 4">3.5X</strain>
    </source>
</reference>
<organism evidence="2 4">
    <name type="scientific">Oleiagrimonas soli</name>
    <dbReference type="NCBI Taxonomy" id="1543381"/>
    <lineage>
        <taxon>Bacteria</taxon>
        <taxon>Pseudomonadati</taxon>
        <taxon>Pseudomonadota</taxon>
        <taxon>Gammaproteobacteria</taxon>
        <taxon>Lysobacterales</taxon>
        <taxon>Rhodanobacteraceae</taxon>
        <taxon>Oleiagrimonas</taxon>
    </lineage>
</organism>
<dbReference type="STRING" id="1543381.LF63_0114095"/>
<dbReference type="HOGENOM" id="CLU_184388_0_0_6"/>
<dbReference type="Proteomes" id="UP000560000">
    <property type="component" value="Unassembled WGS sequence"/>
</dbReference>
<keyword evidence="4" id="KW-1185">Reference proteome</keyword>
<proteinExistence type="predicted"/>
<evidence type="ECO:0000313" key="3">
    <source>
        <dbReference type="EMBL" id="MBB6185085.1"/>
    </source>
</evidence>
<gene>
    <name evidence="3" type="ORF">HNQ86_002430</name>
    <name evidence="2" type="ORF">LF63_0114095</name>
</gene>
<evidence type="ECO:0008006" key="6">
    <source>
        <dbReference type="Google" id="ProtNLM"/>
    </source>
</evidence>
<feature type="transmembrane region" description="Helical" evidence="1">
    <location>
        <begin position="58"/>
        <end position="81"/>
    </location>
</feature>
<dbReference type="OrthoDB" id="5958452at2"/>
<keyword evidence="1" id="KW-0472">Membrane</keyword>
<reference evidence="3 5" key="2">
    <citation type="submission" date="2020-08" db="EMBL/GenBank/DDBJ databases">
        <title>Genomic Encyclopedia of Type Strains, Phase IV (KMG-IV): sequencing the most valuable type-strain genomes for metagenomic binning, comparative biology and taxonomic classification.</title>
        <authorList>
            <person name="Goeker M."/>
        </authorList>
    </citation>
    <scope>NUCLEOTIDE SEQUENCE [LARGE SCALE GENOMIC DNA]</scope>
    <source>
        <strain evidence="3 5">DSM 107085</strain>
    </source>
</reference>
<protein>
    <recommendedName>
        <fullName evidence="6">Transmembrane protein</fullName>
    </recommendedName>
</protein>
<keyword evidence="1" id="KW-0812">Transmembrane</keyword>
<evidence type="ECO:0000313" key="5">
    <source>
        <dbReference type="Proteomes" id="UP000560000"/>
    </source>
</evidence>
<keyword evidence="1" id="KW-1133">Transmembrane helix</keyword>
<evidence type="ECO:0000256" key="1">
    <source>
        <dbReference type="SAM" id="Phobius"/>
    </source>
</evidence>
<evidence type="ECO:0000313" key="2">
    <source>
        <dbReference type="EMBL" id="KGI76693.1"/>
    </source>
</evidence>
<comment type="caution">
    <text evidence="2">The sequence shown here is derived from an EMBL/GenBank/DDBJ whole genome shotgun (WGS) entry which is preliminary data.</text>
</comment>
<feature type="transmembrane region" description="Helical" evidence="1">
    <location>
        <begin position="32"/>
        <end position="51"/>
    </location>
</feature>
<dbReference type="AlphaFoldDB" id="A0A099CRR6"/>
<dbReference type="Proteomes" id="UP000029708">
    <property type="component" value="Unassembled WGS sequence"/>
</dbReference>
<dbReference type="EMBL" id="JROI01000016">
    <property type="protein sequence ID" value="KGI76693.1"/>
    <property type="molecule type" value="Genomic_DNA"/>
</dbReference>
<dbReference type="EMBL" id="JACHET010000001">
    <property type="protein sequence ID" value="MBB6185085.1"/>
    <property type="molecule type" value="Genomic_DNA"/>
</dbReference>
<evidence type="ECO:0000313" key="4">
    <source>
        <dbReference type="Proteomes" id="UP000029708"/>
    </source>
</evidence>